<name>A0A0R2MUS2_9LACO</name>
<evidence type="ECO:0000313" key="1">
    <source>
        <dbReference type="EMBL" id="KRO17375.1"/>
    </source>
</evidence>
<gene>
    <name evidence="1" type="ORF">IV56_GL000340</name>
</gene>
<organism evidence="1 2">
    <name type="scientific">Lacticaseibacillus saniviri JCM 17471 = DSM 24301</name>
    <dbReference type="NCBI Taxonomy" id="1293598"/>
    <lineage>
        <taxon>Bacteria</taxon>
        <taxon>Bacillati</taxon>
        <taxon>Bacillota</taxon>
        <taxon>Bacilli</taxon>
        <taxon>Lactobacillales</taxon>
        <taxon>Lactobacillaceae</taxon>
        <taxon>Lacticaseibacillus</taxon>
    </lineage>
</organism>
<dbReference type="RefSeq" id="WP_056992683.1">
    <property type="nucleotide sequence ID" value="NZ_JQCE01000017.1"/>
</dbReference>
<evidence type="ECO:0000313" key="2">
    <source>
        <dbReference type="Proteomes" id="UP000050969"/>
    </source>
</evidence>
<dbReference type="PATRIC" id="fig|1293598.4.peg.364"/>
<keyword evidence="2" id="KW-1185">Reference proteome</keyword>
<protein>
    <submittedName>
        <fullName evidence="1">Uncharacterized protein</fullName>
    </submittedName>
</protein>
<dbReference type="EMBL" id="JQCE01000017">
    <property type="protein sequence ID" value="KRO17375.1"/>
    <property type="molecule type" value="Genomic_DNA"/>
</dbReference>
<reference evidence="1 2" key="1">
    <citation type="journal article" date="2015" name="Genome Announc.">
        <title>Expanding the biotechnology potential of lactobacilli through comparative genomics of 213 strains and associated genera.</title>
        <authorList>
            <person name="Sun Z."/>
            <person name="Harris H.M."/>
            <person name="McCann A."/>
            <person name="Guo C."/>
            <person name="Argimon S."/>
            <person name="Zhang W."/>
            <person name="Yang X."/>
            <person name="Jeffery I.B."/>
            <person name="Cooney J.C."/>
            <person name="Kagawa T.F."/>
            <person name="Liu W."/>
            <person name="Song Y."/>
            <person name="Salvetti E."/>
            <person name="Wrobel A."/>
            <person name="Rasinkangas P."/>
            <person name="Parkhill J."/>
            <person name="Rea M.C."/>
            <person name="O'Sullivan O."/>
            <person name="Ritari J."/>
            <person name="Douillard F.P."/>
            <person name="Paul Ross R."/>
            <person name="Yang R."/>
            <person name="Briner A.E."/>
            <person name="Felis G.E."/>
            <person name="de Vos W.M."/>
            <person name="Barrangou R."/>
            <person name="Klaenhammer T.R."/>
            <person name="Caufield P.W."/>
            <person name="Cui Y."/>
            <person name="Zhang H."/>
            <person name="O'Toole P.W."/>
        </authorList>
    </citation>
    <scope>NUCLEOTIDE SEQUENCE [LARGE SCALE GENOMIC DNA]</scope>
    <source>
        <strain evidence="1 2">DSM 24301</strain>
    </source>
</reference>
<proteinExistence type="predicted"/>
<comment type="caution">
    <text evidence="1">The sequence shown here is derived from an EMBL/GenBank/DDBJ whole genome shotgun (WGS) entry which is preliminary data.</text>
</comment>
<accession>A0A0R2MUS2</accession>
<dbReference type="STRING" id="1293598.IV56_GL000340"/>
<sequence>MIDYITATKIITAEFKGMYIDLAPEGFPMEEDEFNELMTKLKFTFGDNDVLILPSNFGFDGENFRATFTDVGVTLFDGPGTIQDGNTSIFNVSAENLKPFVDWLNANMEAAK</sequence>
<dbReference type="Proteomes" id="UP000050969">
    <property type="component" value="Unassembled WGS sequence"/>
</dbReference>
<dbReference type="AlphaFoldDB" id="A0A0R2MUS2"/>